<protein>
    <submittedName>
        <fullName evidence="2">Uncharacterized protein</fullName>
    </submittedName>
</protein>
<reference evidence="2 3" key="1">
    <citation type="journal article" date="2012" name="Genome Biol.">
        <title>Genome and low-iron response of an oceanic diatom adapted to chronic iron limitation.</title>
        <authorList>
            <person name="Lommer M."/>
            <person name="Specht M."/>
            <person name="Roy A.S."/>
            <person name="Kraemer L."/>
            <person name="Andreson R."/>
            <person name="Gutowska M.A."/>
            <person name="Wolf J."/>
            <person name="Bergner S.V."/>
            <person name="Schilhabel M.B."/>
            <person name="Klostermeier U.C."/>
            <person name="Beiko R.G."/>
            <person name="Rosenstiel P."/>
            <person name="Hippler M."/>
            <person name="Laroche J."/>
        </authorList>
    </citation>
    <scope>NUCLEOTIDE SEQUENCE [LARGE SCALE GENOMIC DNA]</scope>
    <source>
        <strain evidence="2 3">CCMP1005</strain>
    </source>
</reference>
<dbReference type="EMBL" id="AGNL01001580">
    <property type="protein sequence ID" value="EJK76888.1"/>
    <property type="molecule type" value="Genomic_DNA"/>
</dbReference>
<comment type="caution">
    <text evidence="2">The sequence shown here is derived from an EMBL/GenBank/DDBJ whole genome shotgun (WGS) entry which is preliminary data.</text>
</comment>
<gene>
    <name evidence="2" type="ORF">THAOC_01324</name>
</gene>
<dbReference type="AlphaFoldDB" id="K0TDU1"/>
<keyword evidence="3" id="KW-1185">Reference proteome</keyword>
<proteinExistence type="predicted"/>
<dbReference type="Proteomes" id="UP000266841">
    <property type="component" value="Unassembled WGS sequence"/>
</dbReference>
<sequence>MISSNLALSLILASANAKKIADERVLQQDCSTTLSWHPQYSAGWDGGHCVFEATCNSPSYSSQLACCKSAYAGQTSGYCLSQLPAPPTTSPTESDFTADFWYPDYDVAWVSGGCLNTLPLPYNNVNDRPNYPTQVITYYPQHKRGLGYNMSISRTASSLHLPKLECCKKSYAGQTTGVCLSLSQLASPPTTSPTNTGNTGSLYYPDYNTAWSDAGCINVLPMPSGRPTYTSHLACCKGAYGGQPARVPPHNVAHLSWRFGCILRYPDYDTAWDKAACVNTRPLPSGRPTYKTLLACCKGAYAGQMSGYCLSQLDSPPTTSPTSSDSTADFWYPDYNSAWSDAECLNSLPLPFSTGGRPTYPTLEACCQHGATPGLLPHTVANSRSNGLANFVTNNQSNSFSNNQSNDQSNALAHLTNDQSNNQSNDQSNNQSNALAHLTNDQSNNQSNALAHLTNDQSNNQSNAKSNFANNFRIHMMCW</sequence>
<evidence type="ECO:0000256" key="1">
    <source>
        <dbReference type="SAM" id="SignalP"/>
    </source>
</evidence>
<name>K0TDU1_THAOC</name>
<organism evidence="2 3">
    <name type="scientific">Thalassiosira oceanica</name>
    <name type="common">Marine diatom</name>
    <dbReference type="NCBI Taxonomy" id="159749"/>
    <lineage>
        <taxon>Eukaryota</taxon>
        <taxon>Sar</taxon>
        <taxon>Stramenopiles</taxon>
        <taxon>Ochrophyta</taxon>
        <taxon>Bacillariophyta</taxon>
        <taxon>Coscinodiscophyceae</taxon>
        <taxon>Thalassiosirophycidae</taxon>
        <taxon>Thalassiosirales</taxon>
        <taxon>Thalassiosiraceae</taxon>
        <taxon>Thalassiosira</taxon>
    </lineage>
</organism>
<feature type="chain" id="PRO_5003838381" evidence="1">
    <location>
        <begin position="18"/>
        <end position="479"/>
    </location>
</feature>
<evidence type="ECO:0000313" key="3">
    <source>
        <dbReference type="Proteomes" id="UP000266841"/>
    </source>
</evidence>
<accession>K0TDU1</accession>
<evidence type="ECO:0000313" key="2">
    <source>
        <dbReference type="EMBL" id="EJK76888.1"/>
    </source>
</evidence>
<feature type="signal peptide" evidence="1">
    <location>
        <begin position="1"/>
        <end position="17"/>
    </location>
</feature>
<dbReference type="eggNOG" id="ENOG502STWU">
    <property type="taxonomic scope" value="Eukaryota"/>
</dbReference>
<keyword evidence="1" id="KW-0732">Signal</keyword>